<proteinExistence type="predicted"/>
<dbReference type="EMBL" id="DTBD01000070">
    <property type="protein sequence ID" value="HGQ65130.1"/>
    <property type="molecule type" value="Genomic_DNA"/>
</dbReference>
<dbReference type="EMBL" id="DTCK01000042">
    <property type="protein sequence ID" value="HGQ36611.1"/>
    <property type="molecule type" value="Genomic_DNA"/>
</dbReference>
<reference evidence="2" key="1">
    <citation type="journal article" date="2020" name="mSystems">
        <title>Genome- and Community-Level Interaction Insights into Carbon Utilization and Element Cycling Functions of Hydrothermarchaeota in Hydrothermal Sediment.</title>
        <authorList>
            <person name="Zhou Z."/>
            <person name="Liu Y."/>
            <person name="Xu W."/>
            <person name="Pan J."/>
            <person name="Luo Z.H."/>
            <person name="Li M."/>
        </authorList>
    </citation>
    <scope>NUCLEOTIDE SEQUENCE [LARGE SCALE GENOMIC DNA]</scope>
    <source>
        <strain evidence="2">SpSt-637</strain>
        <strain evidence="1">SpSt-667</strain>
    </source>
</reference>
<evidence type="ECO:0000313" key="1">
    <source>
        <dbReference type="EMBL" id="HGQ36611.1"/>
    </source>
</evidence>
<comment type="caution">
    <text evidence="2">The sequence shown here is derived from an EMBL/GenBank/DDBJ whole genome shotgun (WGS) entry which is preliminary data.</text>
</comment>
<name>A0A7C4NQN1_9CREN</name>
<sequence length="303" mass="35734">MSLKLTKEGAYGYISVLISKSPNLALLLDIIESSEPIDVQTAISRGILGSEYSLLIQAKSIDSIDEIVYNSYKHLIEDLLKFMPKPYNYFVDHFVEIFDLDKVISMIFMMEKQKLKVKYIVSQIGPLMEYIVYSKRASGALSSYTNCLSISKERPILDVIKCLMKVYVDRVVNTLYLVSELEPIENSLKIFYLFSLLRFYRYVLNYKMLRITYNIELKDFAKEIGVPISIISLAIEKTDKIYEYIKKDRSYALIYELKSIYEQLKLLLYSPYSFIDRLTYLLIHKFYESMLIRYLTMHRYAWR</sequence>
<protein>
    <submittedName>
        <fullName evidence="2">Uncharacterized protein</fullName>
    </submittedName>
</protein>
<dbReference type="AlphaFoldDB" id="A0A7C4NQN1"/>
<evidence type="ECO:0000313" key="2">
    <source>
        <dbReference type="EMBL" id="HGQ65130.1"/>
    </source>
</evidence>
<gene>
    <name evidence="2" type="ORF">ENU08_07795</name>
    <name evidence="1" type="ORF">ENU41_08080</name>
</gene>
<accession>A0A7C4NQN1</accession>
<organism evidence="2">
    <name type="scientific">Ignisphaera aggregans</name>
    <dbReference type="NCBI Taxonomy" id="334771"/>
    <lineage>
        <taxon>Archaea</taxon>
        <taxon>Thermoproteota</taxon>
        <taxon>Thermoprotei</taxon>
        <taxon>Desulfurococcales</taxon>
        <taxon>Desulfurococcaceae</taxon>
        <taxon>Ignisphaera</taxon>
    </lineage>
</organism>